<proteinExistence type="predicted"/>
<feature type="non-terminal residue" evidence="1">
    <location>
        <position position="300"/>
    </location>
</feature>
<dbReference type="SUPFAM" id="SSF101908">
    <property type="entry name" value="Putative isomerase YbhE"/>
    <property type="match status" value="1"/>
</dbReference>
<dbReference type="EMBL" id="LR796360">
    <property type="protein sequence ID" value="CAB4139498.1"/>
    <property type="molecule type" value="Genomic_DNA"/>
</dbReference>
<sequence length="300" mass="32310">MTLLPIKLPPGMYKNGTELDAAGRWFDGNLVRWVEGMMRPVGGWQQRTNTALTGKARAILTWRDNSSNRHIAVGTHSKLYAISQTSVITDITPVGFAPGNANATVGGGYGVGLYGREFYGVPRADVGSVTPATTWTLDNWGEYLVGCSNYDGKIYEWQLNTANPAAVVANAPTGNTAILVSNERALFALGAGGDPRLISWSDLENNTVWTPSSTNLAGSIELQTGGEIIVAKRVRGQILVLTDIDAHVVSYVGQPFVYQSEYVGRACGIPGPNAIAVQDNFAVWMSTRGFFTYDGYIKPL</sequence>
<evidence type="ECO:0000313" key="1">
    <source>
        <dbReference type="EMBL" id="CAB4139498.1"/>
    </source>
</evidence>
<name>A0A6J5LYC6_9CAUD</name>
<gene>
    <name evidence="1" type="ORF">UFOVP351_55</name>
</gene>
<reference evidence="1" key="1">
    <citation type="submission" date="2020-04" db="EMBL/GenBank/DDBJ databases">
        <authorList>
            <person name="Chiriac C."/>
            <person name="Salcher M."/>
            <person name="Ghai R."/>
            <person name="Kavagutti S V."/>
        </authorList>
    </citation>
    <scope>NUCLEOTIDE SEQUENCE</scope>
</reference>
<protein>
    <submittedName>
        <fullName evidence="1">Uncharacterized protein</fullName>
    </submittedName>
</protein>
<organism evidence="1">
    <name type="scientific">uncultured Caudovirales phage</name>
    <dbReference type="NCBI Taxonomy" id="2100421"/>
    <lineage>
        <taxon>Viruses</taxon>
        <taxon>Duplodnaviria</taxon>
        <taxon>Heunggongvirae</taxon>
        <taxon>Uroviricota</taxon>
        <taxon>Caudoviricetes</taxon>
        <taxon>Peduoviridae</taxon>
        <taxon>Maltschvirus</taxon>
        <taxon>Maltschvirus maltsch</taxon>
    </lineage>
</organism>
<accession>A0A6J5LYC6</accession>